<evidence type="ECO:0000256" key="2">
    <source>
        <dbReference type="ARBA" id="ARBA00022692"/>
    </source>
</evidence>
<dbReference type="GO" id="GO:0016020">
    <property type="term" value="C:membrane"/>
    <property type="evidence" value="ECO:0007669"/>
    <property type="project" value="UniProtKB-SubCell"/>
</dbReference>
<evidence type="ECO:0000256" key="3">
    <source>
        <dbReference type="ARBA" id="ARBA00022989"/>
    </source>
</evidence>
<comment type="caution">
    <text evidence="7">The sequence shown here is derived from an EMBL/GenBank/DDBJ whole genome shotgun (WGS) entry which is preliminary data.</text>
</comment>
<gene>
    <name evidence="7" type="ORF">TrST_g5575</name>
</gene>
<evidence type="ECO:0000259" key="6">
    <source>
        <dbReference type="Pfam" id="PF03798"/>
    </source>
</evidence>
<accession>A0A9W7EHR6</accession>
<feature type="domain" description="TLC" evidence="6">
    <location>
        <begin position="132"/>
        <end position="362"/>
    </location>
</feature>
<dbReference type="Pfam" id="PF03798">
    <property type="entry name" value="TRAM_LAG1_CLN8"/>
    <property type="match status" value="1"/>
</dbReference>
<feature type="transmembrane region" description="Helical" evidence="5">
    <location>
        <begin position="338"/>
        <end position="358"/>
    </location>
</feature>
<organism evidence="7 8">
    <name type="scientific">Triparma strigata</name>
    <dbReference type="NCBI Taxonomy" id="1606541"/>
    <lineage>
        <taxon>Eukaryota</taxon>
        <taxon>Sar</taxon>
        <taxon>Stramenopiles</taxon>
        <taxon>Ochrophyta</taxon>
        <taxon>Bolidophyceae</taxon>
        <taxon>Parmales</taxon>
        <taxon>Triparmaceae</taxon>
        <taxon>Triparma</taxon>
    </lineage>
</organism>
<feature type="transmembrane region" description="Helical" evidence="5">
    <location>
        <begin position="41"/>
        <end position="63"/>
    </location>
</feature>
<dbReference type="GO" id="GO:0046513">
    <property type="term" value="P:ceramide biosynthetic process"/>
    <property type="evidence" value="ECO:0007669"/>
    <property type="project" value="InterPro"/>
</dbReference>
<evidence type="ECO:0000313" key="7">
    <source>
        <dbReference type="EMBL" id="GMH81499.1"/>
    </source>
</evidence>
<evidence type="ECO:0000256" key="5">
    <source>
        <dbReference type="SAM" id="Phobius"/>
    </source>
</evidence>
<reference evidence="8" key="1">
    <citation type="journal article" date="2023" name="Commun. Biol.">
        <title>Genome analysis of Parmales, the sister group of diatoms, reveals the evolutionary specialization of diatoms from phago-mixotrophs to photoautotrophs.</title>
        <authorList>
            <person name="Ban H."/>
            <person name="Sato S."/>
            <person name="Yoshikawa S."/>
            <person name="Yamada K."/>
            <person name="Nakamura Y."/>
            <person name="Ichinomiya M."/>
            <person name="Sato N."/>
            <person name="Blanc-Mathieu R."/>
            <person name="Endo H."/>
            <person name="Kuwata A."/>
            <person name="Ogata H."/>
        </authorList>
    </citation>
    <scope>NUCLEOTIDE SEQUENCE [LARGE SCALE GENOMIC DNA]</scope>
    <source>
        <strain evidence="8">NIES 3701</strain>
    </source>
</reference>
<keyword evidence="2 5" id="KW-0812">Transmembrane</keyword>
<dbReference type="Proteomes" id="UP001165085">
    <property type="component" value="Unassembled WGS sequence"/>
</dbReference>
<evidence type="ECO:0000313" key="8">
    <source>
        <dbReference type="Proteomes" id="UP001165085"/>
    </source>
</evidence>
<feature type="transmembrane region" description="Helical" evidence="5">
    <location>
        <begin position="196"/>
        <end position="217"/>
    </location>
</feature>
<comment type="subcellular location">
    <subcellularLocation>
        <location evidence="1">Membrane</location>
        <topology evidence="1">Multi-pass membrane protein</topology>
    </subcellularLocation>
</comment>
<dbReference type="EMBL" id="BRXY01000258">
    <property type="protein sequence ID" value="GMH81499.1"/>
    <property type="molecule type" value="Genomic_DNA"/>
</dbReference>
<name>A0A9W7EHR6_9STRA</name>
<proteinExistence type="predicted"/>
<dbReference type="InterPro" id="IPR006634">
    <property type="entry name" value="TLC-dom"/>
</dbReference>
<feature type="transmembrane region" description="Helical" evidence="5">
    <location>
        <begin position="291"/>
        <end position="312"/>
    </location>
</feature>
<dbReference type="GO" id="GO:0050291">
    <property type="term" value="F:sphingosine N-acyltransferase activity"/>
    <property type="evidence" value="ECO:0007669"/>
    <property type="project" value="InterPro"/>
</dbReference>
<dbReference type="AlphaFoldDB" id="A0A9W7EHR6"/>
<evidence type="ECO:0000256" key="1">
    <source>
        <dbReference type="ARBA" id="ARBA00004141"/>
    </source>
</evidence>
<keyword evidence="3 5" id="KW-1133">Transmembrane helix</keyword>
<dbReference type="OrthoDB" id="537032at2759"/>
<feature type="transmembrane region" description="Helical" evidence="5">
    <location>
        <begin position="136"/>
        <end position="154"/>
    </location>
</feature>
<keyword evidence="8" id="KW-1185">Reference proteome</keyword>
<dbReference type="PANTHER" id="PTHR12560:SF0">
    <property type="entry name" value="LD18904P"/>
    <property type="match status" value="1"/>
</dbReference>
<protein>
    <recommendedName>
        <fullName evidence="6">TLC domain-containing protein</fullName>
    </recommendedName>
</protein>
<keyword evidence="4 5" id="KW-0472">Membrane</keyword>
<dbReference type="PANTHER" id="PTHR12560">
    <property type="entry name" value="LONGEVITY ASSURANCE FACTOR 1 LAG1"/>
    <property type="match status" value="1"/>
</dbReference>
<evidence type="ECO:0000256" key="4">
    <source>
        <dbReference type="ARBA" id="ARBA00023136"/>
    </source>
</evidence>
<dbReference type="InterPro" id="IPR016439">
    <property type="entry name" value="Lag1/Lac1-like"/>
</dbReference>
<sequence length="367" mass="41813">MCQYLGYTSYSSSDSLLFPGSCITDPDQALSTPNPPPIKPLTFTVSLTIALIAFRIMLINTYVPDPSKASTIRTLQREKSVSHLSSLSSLAPNPTASHLLTTPLTKTTIPRLLSQIFPHGSDHKTDVIRRIRFSNGAFRCVWTMLMSIFSIIAFKSLTWWPQSLQGTGSTLECWNLKGSIVLPTPNWNNDALPLTYFYLSQVSYHLSSYLFTLYNFLRSPTPLPRFRNIGLLSHSLELTLLSASYVLESTRRLGALSIFTFNASQFGVNLWQVIENSTLPQRQPKISTLTYYIFVITPYLYLRFYVFPFVIFRSFLLESQTYLEQIAMATEPWVARSAWYWFAIFLGGLGAMNVYYGFRLIKMRPKI</sequence>
<dbReference type="GO" id="GO:0005783">
    <property type="term" value="C:endoplasmic reticulum"/>
    <property type="evidence" value="ECO:0007669"/>
    <property type="project" value="TreeGrafter"/>
</dbReference>